<proteinExistence type="predicted"/>
<dbReference type="CDD" id="cd06127">
    <property type="entry name" value="DEDDh"/>
    <property type="match status" value="1"/>
</dbReference>
<keyword evidence="3" id="KW-0269">Exonuclease</keyword>
<dbReference type="PANTHER" id="PTHR30231:SF4">
    <property type="entry name" value="PROTEIN NEN2"/>
    <property type="match status" value="1"/>
</dbReference>
<evidence type="ECO:0000313" key="6">
    <source>
        <dbReference type="Proteomes" id="UP000019141"/>
    </source>
</evidence>
<name>W4LK26_ENTF1</name>
<feature type="domain" description="Exonuclease" evidence="4">
    <location>
        <begin position="5"/>
        <end position="177"/>
    </location>
</feature>
<reference evidence="5 6" key="1">
    <citation type="journal article" date="2014" name="Nature">
        <title>An environmental bacterial taxon with a large and distinct metabolic repertoire.</title>
        <authorList>
            <person name="Wilson M.C."/>
            <person name="Mori T."/>
            <person name="Ruckert C."/>
            <person name="Uria A.R."/>
            <person name="Helf M.J."/>
            <person name="Takada K."/>
            <person name="Gernert C."/>
            <person name="Steffens U.A."/>
            <person name="Heycke N."/>
            <person name="Schmitt S."/>
            <person name="Rinke C."/>
            <person name="Helfrich E.J."/>
            <person name="Brachmann A.O."/>
            <person name="Gurgui C."/>
            <person name="Wakimoto T."/>
            <person name="Kracht M."/>
            <person name="Crusemann M."/>
            <person name="Hentschel U."/>
            <person name="Abe I."/>
            <person name="Matsunaga S."/>
            <person name="Kalinowski J."/>
            <person name="Takeyama H."/>
            <person name="Piel J."/>
        </authorList>
    </citation>
    <scope>NUCLEOTIDE SEQUENCE [LARGE SCALE GENOMIC DNA]</scope>
    <source>
        <strain evidence="6">TSY1</strain>
    </source>
</reference>
<accession>W4LK26</accession>
<dbReference type="Pfam" id="PF00929">
    <property type="entry name" value="RNase_T"/>
    <property type="match status" value="1"/>
</dbReference>
<dbReference type="Proteomes" id="UP000019141">
    <property type="component" value="Unassembled WGS sequence"/>
</dbReference>
<dbReference type="InterPro" id="IPR036397">
    <property type="entry name" value="RNaseH_sf"/>
</dbReference>
<organism evidence="5 6">
    <name type="scientific">Entotheonella factor</name>
    <dbReference type="NCBI Taxonomy" id="1429438"/>
    <lineage>
        <taxon>Bacteria</taxon>
        <taxon>Pseudomonadati</taxon>
        <taxon>Nitrospinota/Tectimicrobiota group</taxon>
        <taxon>Candidatus Tectimicrobiota</taxon>
        <taxon>Candidatus Entotheonellia</taxon>
        <taxon>Candidatus Entotheonellales</taxon>
        <taxon>Candidatus Entotheonellaceae</taxon>
        <taxon>Candidatus Entotheonella</taxon>
    </lineage>
</organism>
<evidence type="ECO:0000256" key="1">
    <source>
        <dbReference type="ARBA" id="ARBA00022722"/>
    </source>
</evidence>
<evidence type="ECO:0000256" key="3">
    <source>
        <dbReference type="ARBA" id="ARBA00022839"/>
    </source>
</evidence>
<dbReference type="InterPro" id="IPR013520">
    <property type="entry name" value="Ribonucl_H"/>
</dbReference>
<keyword evidence="6" id="KW-1185">Reference proteome</keyword>
<evidence type="ECO:0000256" key="2">
    <source>
        <dbReference type="ARBA" id="ARBA00022801"/>
    </source>
</evidence>
<dbReference type="EMBL" id="AZHW01000565">
    <property type="protein sequence ID" value="ETW98307.1"/>
    <property type="molecule type" value="Genomic_DNA"/>
</dbReference>
<protein>
    <recommendedName>
        <fullName evidence="4">Exonuclease domain-containing protein</fullName>
    </recommendedName>
</protein>
<keyword evidence="1" id="KW-0540">Nuclease</keyword>
<dbReference type="AlphaFoldDB" id="W4LK26"/>
<evidence type="ECO:0000313" key="5">
    <source>
        <dbReference type="EMBL" id="ETW98307.1"/>
    </source>
</evidence>
<comment type="caution">
    <text evidence="5">The sequence shown here is derived from an EMBL/GenBank/DDBJ whole genome shotgun (WGS) entry which is preliminary data.</text>
</comment>
<keyword evidence="2" id="KW-0378">Hydrolase</keyword>
<dbReference type="GO" id="GO:0003676">
    <property type="term" value="F:nucleic acid binding"/>
    <property type="evidence" value="ECO:0007669"/>
    <property type="project" value="InterPro"/>
</dbReference>
<sequence>MDMGQLVFVDLETTGLNLDRHGIIEIGAVFETDGQREPDDFQALANPGSVEHDEEAAKIHNISRETIDAAPPLAEVLKQFDARCADHAVISGWNTKFDEAFLYKAYQFHGLPWRFDYHIFDVWSIYKRLQLTGKLPADLHLGLGTVAQYYNIVRDGEDHHRALNDVEWTWRLHRLSLDME</sequence>
<dbReference type="GO" id="GO:0008408">
    <property type="term" value="F:3'-5' exonuclease activity"/>
    <property type="evidence" value="ECO:0007669"/>
    <property type="project" value="TreeGrafter"/>
</dbReference>
<dbReference type="SMART" id="SM00479">
    <property type="entry name" value="EXOIII"/>
    <property type="match status" value="1"/>
</dbReference>
<dbReference type="PANTHER" id="PTHR30231">
    <property type="entry name" value="DNA POLYMERASE III SUBUNIT EPSILON"/>
    <property type="match status" value="1"/>
</dbReference>
<dbReference type="SUPFAM" id="SSF53098">
    <property type="entry name" value="Ribonuclease H-like"/>
    <property type="match status" value="1"/>
</dbReference>
<gene>
    <name evidence="5" type="ORF">ETSY1_19235</name>
</gene>
<dbReference type="GO" id="GO:0006259">
    <property type="term" value="P:DNA metabolic process"/>
    <property type="evidence" value="ECO:0007669"/>
    <property type="project" value="UniProtKB-ARBA"/>
</dbReference>
<dbReference type="Gene3D" id="3.30.420.10">
    <property type="entry name" value="Ribonuclease H-like superfamily/Ribonuclease H"/>
    <property type="match status" value="1"/>
</dbReference>
<dbReference type="InterPro" id="IPR012337">
    <property type="entry name" value="RNaseH-like_sf"/>
</dbReference>
<dbReference type="HOGENOM" id="CLU_047806_7_2_7"/>
<evidence type="ECO:0000259" key="4">
    <source>
        <dbReference type="SMART" id="SM00479"/>
    </source>
</evidence>